<keyword evidence="13" id="KW-0449">Lipoprotein</keyword>
<feature type="domain" description="ABC3 transporter permease C-terminal" evidence="11">
    <location>
        <begin position="281"/>
        <end position="400"/>
    </location>
</feature>
<reference evidence="13" key="1">
    <citation type="submission" date="2018-02" db="EMBL/GenBank/DDBJ databases">
        <authorList>
            <person name="Kim S.-K."/>
            <person name="Jung H.-I."/>
            <person name="Lee S.-W."/>
        </authorList>
    </citation>
    <scope>NUCLEOTIDE SEQUENCE</scope>
    <source>
        <strain evidence="13">SK3146</strain>
    </source>
</reference>
<feature type="transmembrane region" description="Helical" evidence="10">
    <location>
        <begin position="320"/>
        <end position="344"/>
    </location>
</feature>
<evidence type="ECO:0000256" key="2">
    <source>
        <dbReference type="ARBA" id="ARBA00008697"/>
    </source>
</evidence>
<evidence type="ECO:0000256" key="7">
    <source>
        <dbReference type="ARBA" id="ARBA00022989"/>
    </source>
</evidence>
<dbReference type="InterPro" id="IPR003838">
    <property type="entry name" value="ABC3_permease_C"/>
</dbReference>
<evidence type="ECO:0000256" key="3">
    <source>
        <dbReference type="ARBA" id="ARBA00011131"/>
    </source>
</evidence>
<dbReference type="Pfam" id="PF02687">
    <property type="entry name" value="FtsX"/>
    <property type="match status" value="1"/>
</dbReference>
<gene>
    <name evidence="13" type="ORF">SK3146_05151</name>
</gene>
<dbReference type="Pfam" id="PF12704">
    <property type="entry name" value="MacB_PCD"/>
    <property type="match status" value="1"/>
</dbReference>
<comment type="similarity">
    <text evidence="2">Belongs to the ABC-4 integral membrane protein family. HrtB subfamily.</text>
</comment>
<proteinExistence type="inferred from homology"/>
<feature type="transmembrane region" description="Helical" evidence="10">
    <location>
        <begin position="278"/>
        <end position="299"/>
    </location>
</feature>
<dbReference type="InterPro" id="IPR051125">
    <property type="entry name" value="ABC-4/HrtB_transporter"/>
</dbReference>
<keyword evidence="14" id="KW-1185">Reference proteome</keyword>
<name>A0ABY4RTE7_9BACL</name>
<feature type="domain" description="MacB-like periplasmic core" evidence="12">
    <location>
        <begin position="18"/>
        <end position="238"/>
    </location>
</feature>
<comment type="subunit">
    <text evidence="3">The complex is composed of two ATP-binding proteins (HrtA), two transmembrane proteins (HrtB) and a solute-binding protein.</text>
</comment>
<keyword evidence="5" id="KW-1003">Cell membrane</keyword>
<evidence type="ECO:0000259" key="12">
    <source>
        <dbReference type="Pfam" id="PF12704"/>
    </source>
</evidence>
<dbReference type="InterPro" id="IPR025857">
    <property type="entry name" value="MacB_PCD"/>
</dbReference>
<accession>A0ABY4RTE7</accession>
<dbReference type="PANTHER" id="PTHR43738">
    <property type="entry name" value="ABC TRANSPORTER, MEMBRANE PROTEIN"/>
    <property type="match status" value="1"/>
</dbReference>
<dbReference type="RefSeq" id="WP_249861449.1">
    <property type="nucleotide sequence ID" value="NZ_CP027059.1"/>
</dbReference>
<protein>
    <recommendedName>
        <fullName evidence="4">Putative hemin transport system permease protein HrtB</fullName>
    </recommendedName>
</protein>
<evidence type="ECO:0000256" key="5">
    <source>
        <dbReference type="ARBA" id="ARBA00022475"/>
    </source>
</evidence>
<keyword evidence="8 10" id="KW-0472">Membrane</keyword>
<evidence type="ECO:0000313" key="14">
    <source>
        <dbReference type="Proteomes" id="UP001057134"/>
    </source>
</evidence>
<keyword evidence="6 10" id="KW-0812">Transmembrane</keyword>
<evidence type="ECO:0000256" key="1">
    <source>
        <dbReference type="ARBA" id="ARBA00004651"/>
    </source>
</evidence>
<dbReference type="EMBL" id="CP027059">
    <property type="protein sequence ID" value="UQZ85861.1"/>
    <property type="molecule type" value="Genomic_DNA"/>
</dbReference>
<organism evidence="13 14">
    <name type="scientific">Paenibacillus konkukensis</name>
    <dbReference type="NCBI Taxonomy" id="2020716"/>
    <lineage>
        <taxon>Bacteria</taxon>
        <taxon>Bacillati</taxon>
        <taxon>Bacillota</taxon>
        <taxon>Bacilli</taxon>
        <taxon>Bacillales</taxon>
        <taxon>Paenibacillaceae</taxon>
        <taxon>Paenibacillus</taxon>
    </lineage>
</organism>
<sequence length="406" mass="44071">MSLPHLLWRNMMHRKTLSLLTVCSVALTVALLVFLILCSQGVEQGAEKGYGPFELTVGAQGSSTQLALNTYYHVGTPTGNIPYEVFAQLEKEEQAEAVYAMTTGDNYNGYPIVGVDAKYFLTRYGDKKLEAGTVYLRTGEAVVGSHIARTLGVKVGDTFRGGHGLLHEGEPAEEEEAGESHEEHEAHAGFLYTVVGILPPLHTPDDRAVFTTVDYAWAVHHSQQGEHKDVTSVLVKPRSLLGAQTLKTKYDKLGNAQAIYTSKAVADVVNVVDKGSQVIRIVTMLCIVLAAISILLSLTSAVNERKKDVGLLRLIGKSRTFVWLSLIGEGLLLTLIGLLLGLAAGHAGSYAGRDALFDFSGIALDVWRLPGEEWLLMLGTLVIGALASLWPAMKIYRVDPLQLFRS</sequence>
<evidence type="ECO:0000256" key="4">
    <source>
        <dbReference type="ARBA" id="ARBA00016962"/>
    </source>
</evidence>
<comment type="function">
    <text evidence="9">Part of the ABC transporter complex hrt involved in hemin import. Responsible for the translocation of the substrate across the membrane.</text>
</comment>
<evidence type="ECO:0000256" key="9">
    <source>
        <dbReference type="ARBA" id="ARBA00024973"/>
    </source>
</evidence>
<keyword evidence="7 10" id="KW-1133">Transmembrane helix</keyword>
<dbReference type="PANTHER" id="PTHR43738:SF2">
    <property type="entry name" value="ABC TRANSPORTER PERMEASE"/>
    <property type="match status" value="1"/>
</dbReference>
<reference evidence="13" key="2">
    <citation type="journal article" date="2021" name="J Anim Sci Technol">
        <title>Complete genome sequence of Paenibacillus konkukensis sp. nov. SK3146 as a potential probiotic strain.</title>
        <authorList>
            <person name="Jung H.I."/>
            <person name="Park S."/>
            <person name="Niu K.M."/>
            <person name="Lee S.W."/>
            <person name="Kothari D."/>
            <person name="Yi K.J."/>
            <person name="Kim S.K."/>
        </authorList>
    </citation>
    <scope>NUCLEOTIDE SEQUENCE</scope>
    <source>
        <strain evidence="13">SK3146</strain>
    </source>
</reference>
<evidence type="ECO:0000313" key="13">
    <source>
        <dbReference type="EMBL" id="UQZ85861.1"/>
    </source>
</evidence>
<comment type="subcellular location">
    <subcellularLocation>
        <location evidence="1">Cell membrane</location>
        <topology evidence="1">Multi-pass membrane protein</topology>
    </subcellularLocation>
</comment>
<dbReference type="Proteomes" id="UP001057134">
    <property type="component" value="Chromosome"/>
</dbReference>
<evidence type="ECO:0000256" key="8">
    <source>
        <dbReference type="ARBA" id="ARBA00023136"/>
    </source>
</evidence>
<evidence type="ECO:0000256" key="6">
    <source>
        <dbReference type="ARBA" id="ARBA00022692"/>
    </source>
</evidence>
<evidence type="ECO:0000259" key="11">
    <source>
        <dbReference type="Pfam" id="PF02687"/>
    </source>
</evidence>
<feature type="transmembrane region" description="Helical" evidence="10">
    <location>
        <begin position="374"/>
        <end position="396"/>
    </location>
</feature>
<evidence type="ECO:0000256" key="10">
    <source>
        <dbReference type="SAM" id="Phobius"/>
    </source>
</evidence>